<name>A0A437MIP9_9PROT</name>
<dbReference type="Gene3D" id="3.90.550.10">
    <property type="entry name" value="Spore Coat Polysaccharide Biosynthesis Protein SpsA, Chain A"/>
    <property type="match status" value="1"/>
</dbReference>
<dbReference type="EMBL" id="SACL01000002">
    <property type="protein sequence ID" value="RVT97534.1"/>
    <property type="molecule type" value="Genomic_DNA"/>
</dbReference>
<accession>A0A437MIP9</accession>
<dbReference type="SUPFAM" id="SSF53448">
    <property type="entry name" value="Nucleotide-diphospho-sugar transferases"/>
    <property type="match status" value="1"/>
</dbReference>
<reference evidence="2 3" key="1">
    <citation type="submission" date="2019-01" db="EMBL/GenBank/DDBJ databases">
        <authorList>
            <person name="Chen W.-M."/>
        </authorList>
    </citation>
    <scope>NUCLEOTIDE SEQUENCE [LARGE SCALE GENOMIC DNA]</scope>
    <source>
        <strain evidence="2 3">CCP-6</strain>
    </source>
</reference>
<evidence type="ECO:0000313" key="2">
    <source>
        <dbReference type="EMBL" id="RVT97534.1"/>
    </source>
</evidence>
<comment type="caution">
    <text evidence="2">The sequence shown here is derived from an EMBL/GenBank/DDBJ whole genome shotgun (WGS) entry which is preliminary data.</text>
</comment>
<dbReference type="Proteomes" id="UP000282957">
    <property type="component" value="Unassembled WGS sequence"/>
</dbReference>
<proteinExistence type="predicted"/>
<dbReference type="OrthoDB" id="6383742at2"/>
<dbReference type="InterPro" id="IPR029044">
    <property type="entry name" value="Nucleotide-diphossugar_trans"/>
</dbReference>
<dbReference type="InterPro" id="IPR001173">
    <property type="entry name" value="Glyco_trans_2-like"/>
</dbReference>
<protein>
    <submittedName>
        <fullName evidence="2">Glycosyltransferase family 2 protein</fullName>
    </submittedName>
</protein>
<sequence>MLDAASSLGLAPLPTQAGARIAARSASWNRAGPEPVLSVVVPAFRTRPWLRVALDSLVPAMPQRVEVIVVHDGGDDGALELACGWVTAAPMRALVLDQANRGLSAARMTGAAHASGRCLAFLDSDDIADIAVLLRMAADIQERDCDIVLCRSAVLDGESLQAWPFYDAWLWDRIMQGAEFRRVNVTREPRLMRLEPNANPRVMRRSFFEGKGLDFPEGRLFEDMPAHVRALLATQRIGLRGEVGYLYRVNRPGKITDERSARRMDALVTCRMAMQAARDARIEDPAGAELALALLRMLFWCGQNITAGHRRHFFTEAAALFAAMPAGWLDTPAPSGVSQRDATLLAAFRHGDAGLLEDFATPRRPRLKPVLRFLLGRHGAQGRRHARAWLRHRLSPLFRRSTP</sequence>
<dbReference type="PANTHER" id="PTHR22916:SF3">
    <property type="entry name" value="UDP-GLCNAC:BETAGAL BETA-1,3-N-ACETYLGLUCOSAMINYLTRANSFERASE-LIKE PROTEIN 1"/>
    <property type="match status" value="1"/>
</dbReference>
<gene>
    <name evidence="2" type="ORF">EOD42_06835</name>
</gene>
<keyword evidence="3" id="KW-1185">Reference proteome</keyword>
<dbReference type="AlphaFoldDB" id="A0A437MIP9"/>
<dbReference type="GO" id="GO:0016758">
    <property type="term" value="F:hexosyltransferase activity"/>
    <property type="evidence" value="ECO:0007669"/>
    <property type="project" value="UniProtKB-ARBA"/>
</dbReference>
<evidence type="ECO:0000259" key="1">
    <source>
        <dbReference type="Pfam" id="PF00535"/>
    </source>
</evidence>
<keyword evidence="2" id="KW-0808">Transferase</keyword>
<dbReference type="RefSeq" id="WP_127786763.1">
    <property type="nucleotide sequence ID" value="NZ_SACL01000002.1"/>
</dbReference>
<dbReference type="PANTHER" id="PTHR22916">
    <property type="entry name" value="GLYCOSYLTRANSFERASE"/>
    <property type="match status" value="1"/>
</dbReference>
<dbReference type="Pfam" id="PF00535">
    <property type="entry name" value="Glycos_transf_2"/>
    <property type="match status" value="1"/>
</dbReference>
<dbReference type="CDD" id="cd00761">
    <property type="entry name" value="Glyco_tranf_GTA_type"/>
    <property type="match status" value="1"/>
</dbReference>
<organism evidence="2 3">
    <name type="scientific">Rhodovarius crocodyli</name>
    <dbReference type="NCBI Taxonomy" id="1979269"/>
    <lineage>
        <taxon>Bacteria</taxon>
        <taxon>Pseudomonadati</taxon>
        <taxon>Pseudomonadota</taxon>
        <taxon>Alphaproteobacteria</taxon>
        <taxon>Acetobacterales</taxon>
        <taxon>Roseomonadaceae</taxon>
        <taxon>Rhodovarius</taxon>
    </lineage>
</organism>
<evidence type="ECO:0000313" key="3">
    <source>
        <dbReference type="Proteomes" id="UP000282957"/>
    </source>
</evidence>
<feature type="domain" description="Glycosyltransferase 2-like" evidence="1">
    <location>
        <begin position="38"/>
        <end position="170"/>
    </location>
</feature>